<reference evidence="13 14" key="1">
    <citation type="submission" date="2020-08" db="EMBL/GenBank/DDBJ databases">
        <title>Genomic Encyclopedia of Type Strains, Phase IV (KMG-IV): sequencing the most valuable type-strain genomes for metagenomic binning, comparative biology and taxonomic classification.</title>
        <authorList>
            <person name="Goeker M."/>
        </authorList>
    </citation>
    <scope>NUCLEOTIDE SEQUENCE [LARGE SCALE GENOMIC DNA]</scope>
    <source>
        <strain evidence="13 14">DSM 22368</strain>
    </source>
</reference>
<feature type="domain" description="Ketopantoate reductase C-terminal" evidence="12">
    <location>
        <begin position="187"/>
        <end position="326"/>
    </location>
</feature>
<keyword evidence="6 10" id="KW-0521">NADP</keyword>
<sequence length="344" mass="37741">MTTTSTPNSVHIPENARIVVAGAGSIGCFVGGLLVAQGHQVCLLGRPRIIDAIRNGGLKLADGEALDMALDANQIGLSTSPECLADADIIILAAKSLVTEEIAEEIARYAPAHAIVMSLQNGVRNPRILREKLQQTVVATMIPFNVVLSEGNRFQRTTFTAEIIMEWQPELAKLLSGDLITFTAQQDFNEVAWGKLLLNINNAINALGGLPVRQQLMDPQWRRLMAHVVEESMRVMAAAGIKHQSVAPVSMKMFCWILRLPTWLFQRIANSMLKVDPEARASMWEDLQQKRLTEIDEFQGLIIELAEENNCSADLNRRIYGLIKKAEQAAAGSPGLSVDAIRNA</sequence>
<comment type="pathway">
    <text evidence="1 10">Cofactor biosynthesis; (R)-pantothenate biosynthesis; (R)-pantoate from 3-methyl-2-oxobutanoate: step 2/2.</text>
</comment>
<dbReference type="InterPro" id="IPR003710">
    <property type="entry name" value="ApbA"/>
</dbReference>
<dbReference type="InterPro" id="IPR013752">
    <property type="entry name" value="KPA_reductase"/>
</dbReference>
<dbReference type="GO" id="GO:0015940">
    <property type="term" value="P:pantothenate biosynthetic process"/>
    <property type="evidence" value="ECO:0007669"/>
    <property type="project" value="UniProtKB-UniPathway"/>
</dbReference>
<comment type="caution">
    <text evidence="13">The sequence shown here is derived from an EMBL/GenBank/DDBJ whole genome shotgun (WGS) entry which is preliminary data.</text>
</comment>
<keyword evidence="5 10" id="KW-0566">Pantothenate biosynthesis</keyword>
<dbReference type="InParanoid" id="A0A7X0MXL3"/>
<comment type="catalytic activity">
    <reaction evidence="9 10">
        <text>(R)-pantoate + NADP(+) = 2-dehydropantoate + NADPH + H(+)</text>
        <dbReference type="Rhea" id="RHEA:16233"/>
        <dbReference type="ChEBI" id="CHEBI:11561"/>
        <dbReference type="ChEBI" id="CHEBI:15378"/>
        <dbReference type="ChEBI" id="CHEBI:15980"/>
        <dbReference type="ChEBI" id="CHEBI:57783"/>
        <dbReference type="ChEBI" id="CHEBI:58349"/>
        <dbReference type="EC" id="1.1.1.169"/>
    </reaction>
</comment>
<dbReference type="Gene3D" id="3.40.50.720">
    <property type="entry name" value="NAD(P)-binding Rossmann-like Domain"/>
    <property type="match status" value="1"/>
</dbReference>
<evidence type="ECO:0000256" key="2">
    <source>
        <dbReference type="ARBA" id="ARBA00007870"/>
    </source>
</evidence>
<evidence type="ECO:0000313" key="13">
    <source>
        <dbReference type="EMBL" id="MBB6522109.1"/>
    </source>
</evidence>
<protein>
    <recommendedName>
        <fullName evidence="4 10">2-dehydropantoate 2-reductase</fullName>
        <ecNumber evidence="3 10">1.1.1.169</ecNumber>
    </recommendedName>
    <alternativeName>
        <fullName evidence="8 10">Ketopantoate reductase</fullName>
    </alternativeName>
</protein>
<dbReference type="UniPathway" id="UPA00028">
    <property type="reaction ID" value="UER00004"/>
</dbReference>
<evidence type="ECO:0000259" key="11">
    <source>
        <dbReference type="Pfam" id="PF02558"/>
    </source>
</evidence>
<evidence type="ECO:0000256" key="3">
    <source>
        <dbReference type="ARBA" id="ARBA00013014"/>
    </source>
</evidence>
<comment type="similarity">
    <text evidence="2 10">Belongs to the ketopantoate reductase family.</text>
</comment>
<dbReference type="Gene3D" id="1.10.1040.10">
    <property type="entry name" value="N-(1-d-carboxylethyl)-l-norvaline Dehydrogenase, domain 2"/>
    <property type="match status" value="1"/>
</dbReference>
<dbReference type="SUPFAM" id="SSF48179">
    <property type="entry name" value="6-phosphogluconate dehydrogenase C-terminal domain-like"/>
    <property type="match status" value="1"/>
</dbReference>
<comment type="function">
    <text evidence="10">Catalyzes the NADPH-dependent reduction of ketopantoate into pantoic acid.</text>
</comment>
<evidence type="ECO:0000259" key="12">
    <source>
        <dbReference type="Pfam" id="PF08546"/>
    </source>
</evidence>
<dbReference type="Pfam" id="PF08546">
    <property type="entry name" value="ApbA_C"/>
    <property type="match status" value="1"/>
</dbReference>
<evidence type="ECO:0000256" key="8">
    <source>
        <dbReference type="ARBA" id="ARBA00032024"/>
    </source>
</evidence>
<dbReference type="GO" id="GO:0005737">
    <property type="term" value="C:cytoplasm"/>
    <property type="evidence" value="ECO:0007669"/>
    <property type="project" value="TreeGrafter"/>
</dbReference>
<evidence type="ECO:0000256" key="1">
    <source>
        <dbReference type="ARBA" id="ARBA00004994"/>
    </source>
</evidence>
<dbReference type="RefSeq" id="WP_166846731.1">
    <property type="nucleotide sequence ID" value="NZ_JAAONY010000002.1"/>
</dbReference>
<evidence type="ECO:0000256" key="4">
    <source>
        <dbReference type="ARBA" id="ARBA00019465"/>
    </source>
</evidence>
<dbReference type="GO" id="GO:0050661">
    <property type="term" value="F:NADP binding"/>
    <property type="evidence" value="ECO:0007669"/>
    <property type="project" value="TreeGrafter"/>
</dbReference>
<dbReference type="SUPFAM" id="SSF51735">
    <property type="entry name" value="NAD(P)-binding Rossmann-fold domains"/>
    <property type="match status" value="1"/>
</dbReference>
<gene>
    <name evidence="13" type="ORF">HNR48_002394</name>
</gene>
<organism evidence="13 14">
    <name type="scientific">Pseudoteredinibacter isoporae</name>
    <dbReference type="NCBI Taxonomy" id="570281"/>
    <lineage>
        <taxon>Bacteria</taxon>
        <taxon>Pseudomonadati</taxon>
        <taxon>Pseudomonadota</taxon>
        <taxon>Gammaproteobacteria</taxon>
        <taxon>Cellvibrionales</taxon>
        <taxon>Cellvibrionaceae</taxon>
        <taxon>Pseudoteredinibacter</taxon>
    </lineage>
</organism>
<dbReference type="AlphaFoldDB" id="A0A7X0MXL3"/>
<dbReference type="InterPro" id="IPR036291">
    <property type="entry name" value="NAD(P)-bd_dom_sf"/>
</dbReference>
<dbReference type="NCBIfam" id="TIGR00745">
    <property type="entry name" value="apbA_panE"/>
    <property type="match status" value="1"/>
</dbReference>
<keyword evidence="7 10" id="KW-0560">Oxidoreductase</keyword>
<accession>A0A7X0MXL3</accession>
<dbReference type="EMBL" id="JACHHT010000002">
    <property type="protein sequence ID" value="MBB6522109.1"/>
    <property type="molecule type" value="Genomic_DNA"/>
</dbReference>
<evidence type="ECO:0000256" key="6">
    <source>
        <dbReference type="ARBA" id="ARBA00022857"/>
    </source>
</evidence>
<dbReference type="InterPro" id="IPR050838">
    <property type="entry name" value="Ketopantoate_reductase"/>
</dbReference>
<dbReference type="PANTHER" id="PTHR43765">
    <property type="entry name" value="2-DEHYDROPANTOATE 2-REDUCTASE-RELATED"/>
    <property type="match status" value="1"/>
</dbReference>
<dbReference type="InterPro" id="IPR013328">
    <property type="entry name" value="6PGD_dom2"/>
</dbReference>
<dbReference type="Pfam" id="PF02558">
    <property type="entry name" value="ApbA"/>
    <property type="match status" value="1"/>
</dbReference>
<dbReference type="EC" id="1.1.1.169" evidence="3 10"/>
<dbReference type="InterPro" id="IPR013332">
    <property type="entry name" value="KPR_N"/>
</dbReference>
<dbReference type="GO" id="GO:0008677">
    <property type="term" value="F:2-dehydropantoate 2-reductase activity"/>
    <property type="evidence" value="ECO:0007669"/>
    <property type="project" value="UniProtKB-EC"/>
</dbReference>
<name>A0A7X0MXL3_9GAMM</name>
<feature type="domain" description="Ketopantoate reductase N-terminal" evidence="11">
    <location>
        <begin position="18"/>
        <end position="158"/>
    </location>
</feature>
<evidence type="ECO:0000256" key="10">
    <source>
        <dbReference type="RuleBase" id="RU362068"/>
    </source>
</evidence>
<evidence type="ECO:0000256" key="9">
    <source>
        <dbReference type="ARBA" id="ARBA00048793"/>
    </source>
</evidence>
<keyword evidence="14" id="KW-1185">Reference proteome</keyword>
<evidence type="ECO:0000256" key="7">
    <source>
        <dbReference type="ARBA" id="ARBA00023002"/>
    </source>
</evidence>
<dbReference type="PANTHER" id="PTHR43765:SF2">
    <property type="entry name" value="2-DEHYDROPANTOATE 2-REDUCTASE"/>
    <property type="match status" value="1"/>
</dbReference>
<evidence type="ECO:0000313" key="14">
    <source>
        <dbReference type="Proteomes" id="UP000528457"/>
    </source>
</evidence>
<dbReference type="FunCoup" id="A0A7X0MXL3">
    <property type="interactions" value="379"/>
</dbReference>
<dbReference type="Proteomes" id="UP000528457">
    <property type="component" value="Unassembled WGS sequence"/>
</dbReference>
<proteinExistence type="inferred from homology"/>
<dbReference type="InterPro" id="IPR008927">
    <property type="entry name" value="6-PGluconate_DH-like_C_sf"/>
</dbReference>
<evidence type="ECO:0000256" key="5">
    <source>
        <dbReference type="ARBA" id="ARBA00022655"/>
    </source>
</evidence>